<sequence>MADTLAEGSLTTAQRKVRGETELRYSHIFEALWTKLKALMQTPKMRTIPGGAPQGPALTEVPEPRGHRQTVQ</sequence>
<dbReference type="EMBL" id="OW240913">
    <property type="protein sequence ID" value="CAH2248772.1"/>
    <property type="molecule type" value="Genomic_DNA"/>
</dbReference>
<proteinExistence type="predicted"/>
<organism evidence="2 3">
    <name type="scientific">Pelobates cultripes</name>
    <name type="common">Western spadefoot toad</name>
    <dbReference type="NCBI Taxonomy" id="61616"/>
    <lineage>
        <taxon>Eukaryota</taxon>
        <taxon>Metazoa</taxon>
        <taxon>Chordata</taxon>
        <taxon>Craniata</taxon>
        <taxon>Vertebrata</taxon>
        <taxon>Euteleostomi</taxon>
        <taxon>Amphibia</taxon>
        <taxon>Batrachia</taxon>
        <taxon>Anura</taxon>
        <taxon>Pelobatoidea</taxon>
        <taxon>Pelobatidae</taxon>
        <taxon>Pelobates</taxon>
    </lineage>
</organism>
<gene>
    <name evidence="2" type="ORF">PECUL_23A057351</name>
</gene>
<dbReference type="Proteomes" id="UP001295444">
    <property type="component" value="Chromosome 02"/>
</dbReference>
<evidence type="ECO:0000313" key="3">
    <source>
        <dbReference type="Proteomes" id="UP001295444"/>
    </source>
</evidence>
<feature type="region of interest" description="Disordered" evidence="1">
    <location>
        <begin position="45"/>
        <end position="72"/>
    </location>
</feature>
<reference evidence="2" key="1">
    <citation type="submission" date="2022-03" db="EMBL/GenBank/DDBJ databases">
        <authorList>
            <person name="Alioto T."/>
            <person name="Alioto T."/>
            <person name="Gomez Garrido J."/>
        </authorList>
    </citation>
    <scope>NUCLEOTIDE SEQUENCE</scope>
</reference>
<accession>A0AAD1RCS7</accession>
<keyword evidence="3" id="KW-1185">Reference proteome</keyword>
<dbReference type="AlphaFoldDB" id="A0AAD1RCS7"/>
<name>A0AAD1RCS7_PELCU</name>
<evidence type="ECO:0000256" key="1">
    <source>
        <dbReference type="SAM" id="MobiDB-lite"/>
    </source>
</evidence>
<evidence type="ECO:0000313" key="2">
    <source>
        <dbReference type="EMBL" id="CAH2248772.1"/>
    </source>
</evidence>
<protein>
    <submittedName>
        <fullName evidence="2">Uncharacterized protein</fullName>
    </submittedName>
</protein>